<protein>
    <submittedName>
        <fullName evidence="11">ATP-dependent DNA helicase MPH1</fullName>
    </submittedName>
</protein>
<evidence type="ECO:0000256" key="2">
    <source>
        <dbReference type="ARBA" id="ARBA00009889"/>
    </source>
</evidence>
<evidence type="ECO:0000256" key="5">
    <source>
        <dbReference type="ARBA" id="ARBA00022806"/>
    </source>
</evidence>
<dbReference type="STRING" id="478820.A0A196S8B1"/>
<keyword evidence="12" id="KW-1185">Reference proteome</keyword>
<dbReference type="GO" id="GO:0005524">
    <property type="term" value="F:ATP binding"/>
    <property type="evidence" value="ECO:0007669"/>
    <property type="project" value="UniProtKB-KW"/>
</dbReference>
<dbReference type="PANTHER" id="PTHR14025">
    <property type="entry name" value="FANCONI ANEMIA GROUP M FANCM FAMILY MEMBER"/>
    <property type="match status" value="1"/>
</dbReference>
<dbReference type="GO" id="GO:0045003">
    <property type="term" value="P:double-strand break repair via synthesis-dependent strand annealing"/>
    <property type="evidence" value="ECO:0007669"/>
    <property type="project" value="TreeGrafter"/>
</dbReference>
<accession>A0A196S8B1</accession>
<reference evidence="11 12" key="1">
    <citation type="submission" date="2016-05" db="EMBL/GenBank/DDBJ databases">
        <title>Nuclear genome of Blastocystis sp. subtype 1 NandII.</title>
        <authorList>
            <person name="Gentekaki E."/>
            <person name="Curtis B."/>
            <person name="Stairs C."/>
            <person name="Eme L."/>
            <person name="Herman E."/>
            <person name="Klimes V."/>
            <person name="Arias M.C."/>
            <person name="Elias M."/>
            <person name="Hilliou F."/>
            <person name="Klute M."/>
            <person name="Malik S.-B."/>
            <person name="Pightling A."/>
            <person name="Rachubinski R."/>
            <person name="Salas D."/>
            <person name="Schlacht A."/>
            <person name="Suga H."/>
            <person name="Archibald J."/>
            <person name="Ball S.G."/>
            <person name="Clark G."/>
            <person name="Dacks J."/>
            <person name="Van Der Giezen M."/>
            <person name="Tsaousis A."/>
            <person name="Roger A."/>
        </authorList>
    </citation>
    <scope>NUCLEOTIDE SEQUENCE [LARGE SCALE GENOMIC DNA]</scope>
    <source>
        <strain evidence="12">ATCC 50177 / NandII</strain>
    </source>
</reference>
<keyword evidence="6" id="KW-0067">ATP-binding</keyword>
<dbReference type="AlphaFoldDB" id="A0A196S8B1"/>
<feature type="compositionally biased region" description="Gly residues" evidence="8">
    <location>
        <begin position="460"/>
        <end position="480"/>
    </location>
</feature>
<dbReference type="InterPro" id="IPR039686">
    <property type="entry name" value="FANCM/Mph1-like_ID"/>
</dbReference>
<evidence type="ECO:0000256" key="3">
    <source>
        <dbReference type="ARBA" id="ARBA00022741"/>
    </source>
</evidence>
<feature type="region of interest" description="Disordered" evidence="8">
    <location>
        <begin position="459"/>
        <end position="484"/>
    </location>
</feature>
<dbReference type="InterPro" id="IPR014001">
    <property type="entry name" value="Helicase_ATP-bd"/>
</dbReference>
<feature type="region of interest" description="Disordered" evidence="8">
    <location>
        <begin position="731"/>
        <end position="758"/>
    </location>
</feature>
<dbReference type="Pfam" id="PF00270">
    <property type="entry name" value="DEAD"/>
    <property type="match status" value="1"/>
</dbReference>
<dbReference type="GO" id="GO:0000400">
    <property type="term" value="F:four-way junction DNA binding"/>
    <property type="evidence" value="ECO:0007669"/>
    <property type="project" value="TreeGrafter"/>
</dbReference>
<feature type="domain" description="Helicase ATP-binding" evidence="9">
    <location>
        <begin position="20"/>
        <end position="188"/>
    </location>
</feature>
<evidence type="ECO:0000313" key="12">
    <source>
        <dbReference type="Proteomes" id="UP000078348"/>
    </source>
</evidence>
<dbReference type="GO" id="GO:0016787">
    <property type="term" value="F:hydrolase activity"/>
    <property type="evidence" value="ECO:0007669"/>
    <property type="project" value="UniProtKB-KW"/>
</dbReference>
<feature type="domain" description="Helicase C-terminal" evidence="10">
    <location>
        <begin position="356"/>
        <end position="601"/>
    </location>
</feature>
<dbReference type="GO" id="GO:0009378">
    <property type="term" value="F:four-way junction helicase activity"/>
    <property type="evidence" value="ECO:0007669"/>
    <property type="project" value="TreeGrafter"/>
</dbReference>
<evidence type="ECO:0000256" key="8">
    <source>
        <dbReference type="SAM" id="MobiDB-lite"/>
    </source>
</evidence>
<name>A0A196S8B1_BLAHN</name>
<gene>
    <name evidence="11" type="ORF">AV274_4960</name>
</gene>
<keyword evidence="7" id="KW-0539">Nucleus</keyword>
<evidence type="ECO:0000256" key="1">
    <source>
        <dbReference type="ARBA" id="ARBA00004123"/>
    </source>
</evidence>
<comment type="subcellular location">
    <subcellularLocation>
        <location evidence="1">Nucleus</location>
    </subcellularLocation>
</comment>
<evidence type="ECO:0000256" key="6">
    <source>
        <dbReference type="ARBA" id="ARBA00022840"/>
    </source>
</evidence>
<dbReference type="OrthoDB" id="164902at2759"/>
<comment type="caution">
    <text evidence="11">The sequence shown here is derived from an EMBL/GenBank/DDBJ whole genome shotgun (WGS) entry which is preliminary data.</text>
</comment>
<dbReference type="GO" id="GO:0043138">
    <property type="term" value="F:3'-5' DNA helicase activity"/>
    <property type="evidence" value="ECO:0007669"/>
    <property type="project" value="InterPro"/>
</dbReference>
<dbReference type="GO" id="GO:0005634">
    <property type="term" value="C:nucleus"/>
    <property type="evidence" value="ECO:0007669"/>
    <property type="project" value="UniProtKB-SubCell"/>
</dbReference>
<dbReference type="CDD" id="cd18033">
    <property type="entry name" value="DEXDc_FANCM"/>
    <property type="match status" value="1"/>
</dbReference>
<dbReference type="SMART" id="SM00487">
    <property type="entry name" value="DEXDc"/>
    <property type="match status" value="1"/>
</dbReference>
<dbReference type="PANTHER" id="PTHR14025:SF20">
    <property type="entry name" value="FANCONI ANEMIA GROUP M PROTEIN"/>
    <property type="match status" value="1"/>
</dbReference>
<organism evidence="11 12">
    <name type="scientific">Blastocystis sp. subtype 1 (strain ATCC 50177 / NandII)</name>
    <dbReference type="NCBI Taxonomy" id="478820"/>
    <lineage>
        <taxon>Eukaryota</taxon>
        <taxon>Sar</taxon>
        <taxon>Stramenopiles</taxon>
        <taxon>Bigyra</taxon>
        <taxon>Opalozoa</taxon>
        <taxon>Opalinata</taxon>
        <taxon>Blastocystidae</taxon>
        <taxon>Blastocystis</taxon>
    </lineage>
</organism>
<evidence type="ECO:0000256" key="4">
    <source>
        <dbReference type="ARBA" id="ARBA00022801"/>
    </source>
</evidence>
<evidence type="ECO:0000259" key="9">
    <source>
        <dbReference type="PROSITE" id="PS51192"/>
    </source>
</evidence>
<keyword evidence="4" id="KW-0378">Hydrolase</keyword>
<feature type="compositionally biased region" description="Basic and acidic residues" evidence="8">
    <location>
        <begin position="731"/>
        <end position="740"/>
    </location>
</feature>
<dbReference type="Gene3D" id="3.40.50.300">
    <property type="entry name" value="P-loop containing nucleotide triphosphate hydrolases"/>
    <property type="match status" value="2"/>
</dbReference>
<dbReference type="InterPro" id="IPR011545">
    <property type="entry name" value="DEAD/DEAH_box_helicase_dom"/>
</dbReference>
<dbReference type="Proteomes" id="UP000078348">
    <property type="component" value="Unassembled WGS sequence"/>
</dbReference>
<proteinExistence type="inferred from homology"/>
<keyword evidence="5 11" id="KW-0347">Helicase</keyword>
<dbReference type="GO" id="GO:0036297">
    <property type="term" value="P:interstrand cross-link repair"/>
    <property type="evidence" value="ECO:0007669"/>
    <property type="project" value="TreeGrafter"/>
</dbReference>
<dbReference type="FunFam" id="3.40.50.300:FF:000861">
    <property type="entry name" value="Fanconi anemia, complementation group M"/>
    <property type="match status" value="1"/>
</dbReference>
<dbReference type="InterPro" id="IPR027417">
    <property type="entry name" value="P-loop_NTPase"/>
</dbReference>
<evidence type="ECO:0000313" key="11">
    <source>
        <dbReference type="EMBL" id="OAO13285.1"/>
    </source>
</evidence>
<dbReference type="PROSITE" id="PS51194">
    <property type="entry name" value="HELICASE_CTER"/>
    <property type="match status" value="1"/>
</dbReference>
<sequence length="777" mass="84286">MGVRCSYPTNYPVRDYQFDIVSKALFKNTLVSLPTGLGKTFIAAVVMFNYYRWFPAGIVIFMAPTRPLVTQQIGACNDIVGIPHHDVAELMGSKSTTERKRLWGSKRVFYCTPQVVKNDLASGVLDARRVTCLVIDECHRAQGDYAYTVVLKQLLAVHHHFRVLGLSATPGTDIEKVQGVIANLDINAICVRGRDDPDVRKYVKEVLEEEIVVRLNPKYQRVIDEWTGFLLLPLNRLCNNGVLADRNAKKLNTMLLLDAQRRLCEGKVPHVGGAKRAEAINDITLLLALVKAGQVLAQYGVGAFVETLSNLKAESAAGKPNPAKTQFLASAKFVEFYNRVFQGVRERQFVHPKLEKLKEYLLDHFRRNNAAGRDTRVIVFAEYRSSVQEILNYLRGAELIRATAFVGQQKKSTDILRLNEDGEAVADGSLLYDARDAPPPKKTISSFFAPTDAAATAVSGGSGASASGGGASASGGGASASGGTTAGNTGTGLAMVQVNGQSQKQQQQILQEFKAGKYNVLVATCIAEEGLDIGEVDLLICYEGISSPTRLLQRKGRTGRKRTGRVVILLTEGSEYQKHKRSIQKYNKVSELLKSRASALRLCPDLCTLFQASFHPVCVQESLDIREYHYSQIGGHTPKKRRGAAREKDLEDAFCRSDRGARICRRAGELADGVVVMSEGWDAPTAVWQCAHSAATLAVSELHRALEDGSLVRVYSAGATRRCVAATRVGAEHGQRERGGARGAAARTAGAGRRGGGAGGRLRVAAGAVGVAWGSEA</sequence>
<dbReference type="SUPFAM" id="SSF52540">
    <property type="entry name" value="P-loop containing nucleoside triphosphate hydrolases"/>
    <property type="match status" value="2"/>
</dbReference>
<dbReference type="PROSITE" id="PS51192">
    <property type="entry name" value="HELICASE_ATP_BIND_1"/>
    <property type="match status" value="1"/>
</dbReference>
<dbReference type="CDD" id="cd12091">
    <property type="entry name" value="FANCM_ID"/>
    <property type="match status" value="1"/>
</dbReference>
<dbReference type="InterPro" id="IPR044749">
    <property type="entry name" value="FANCM_DEXDc"/>
</dbReference>
<dbReference type="InterPro" id="IPR001650">
    <property type="entry name" value="Helicase_C-like"/>
</dbReference>
<dbReference type="EMBL" id="LXWW01000421">
    <property type="protein sequence ID" value="OAO13285.1"/>
    <property type="molecule type" value="Genomic_DNA"/>
</dbReference>
<dbReference type="Pfam" id="PF00271">
    <property type="entry name" value="Helicase_C"/>
    <property type="match status" value="1"/>
</dbReference>
<evidence type="ECO:0000259" key="10">
    <source>
        <dbReference type="PROSITE" id="PS51194"/>
    </source>
</evidence>
<comment type="similarity">
    <text evidence="2">Belongs to the DEAD box helicase family. DEAH subfamily. FANCM sub-subfamily.</text>
</comment>
<dbReference type="SMART" id="SM00490">
    <property type="entry name" value="HELICc"/>
    <property type="match status" value="1"/>
</dbReference>
<keyword evidence="3" id="KW-0547">Nucleotide-binding</keyword>
<evidence type="ECO:0000256" key="7">
    <source>
        <dbReference type="ARBA" id="ARBA00023242"/>
    </source>
</evidence>